<feature type="domain" description="Potassium channel" evidence="3">
    <location>
        <begin position="18"/>
        <end position="96"/>
    </location>
</feature>
<feature type="transmembrane region" description="Helical" evidence="2">
    <location>
        <begin position="7"/>
        <end position="28"/>
    </location>
</feature>
<reference evidence="4 5" key="1">
    <citation type="submission" date="2023-07" db="EMBL/GenBank/DDBJ databases">
        <title>Genomic Encyclopedia of Type Strains, Phase IV (KMG-IV): sequencing the most valuable type-strain genomes for metagenomic binning, comparative biology and taxonomic classification.</title>
        <authorList>
            <person name="Goeker M."/>
        </authorList>
    </citation>
    <scope>NUCLEOTIDE SEQUENCE [LARGE SCALE GENOMIC DNA]</scope>
    <source>
        <strain evidence="4 5">DSM 17740</strain>
    </source>
</reference>
<protein>
    <submittedName>
        <fullName evidence="4">Potassium channel LctB</fullName>
    </submittedName>
</protein>
<keyword evidence="4" id="KW-0813">Transport</keyword>
<feature type="region of interest" description="Disordered" evidence="1">
    <location>
        <begin position="116"/>
        <end position="137"/>
    </location>
</feature>
<keyword evidence="4" id="KW-0406">Ion transport</keyword>
<gene>
    <name evidence="4" type="ORF">J2S00_004028</name>
</gene>
<proteinExistence type="predicted"/>
<name>A0ABU0CYG4_9BACI</name>
<comment type="caution">
    <text evidence="4">The sequence shown here is derived from an EMBL/GenBank/DDBJ whole genome shotgun (WGS) entry which is preliminary data.</text>
</comment>
<dbReference type="Gene3D" id="1.10.287.70">
    <property type="match status" value="1"/>
</dbReference>
<dbReference type="InterPro" id="IPR013099">
    <property type="entry name" value="K_chnl_dom"/>
</dbReference>
<dbReference type="Pfam" id="PF07885">
    <property type="entry name" value="Ion_trans_2"/>
    <property type="match status" value="1"/>
</dbReference>
<evidence type="ECO:0000259" key="3">
    <source>
        <dbReference type="Pfam" id="PF07885"/>
    </source>
</evidence>
<evidence type="ECO:0000256" key="1">
    <source>
        <dbReference type="SAM" id="MobiDB-lite"/>
    </source>
</evidence>
<evidence type="ECO:0000313" key="4">
    <source>
        <dbReference type="EMBL" id="MDQ0341184.1"/>
    </source>
</evidence>
<dbReference type="Proteomes" id="UP001232445">
    <property type="component" value="Unassembled WGS sequence"/>
</dbReference>
<feature type="transmembrane region" description="Helical" evidence="2">
    <location>
        <begin position="80"/>
        <end position="100"/>
    </location>
</feature>
<keyword evidence="5" id="KW-1185">Reference proteome</keyword>
<dbReference type="RefSeq" id="WP_307343988.1">
    <property type="nucleotide sequence ID" value="NZ_JAUSUQ010000042.1"/>
</dbReference>
<accession>A0ABU0CYG4</accession>
<evidence type="ECO:0000256" key="2">
    <source>
        <dbReference type="SAM" id="Phobius"/>
    </source>
</evidence>
<organism evidence="4 5">
    <name type="scientific">Caldalkalibacillus uzonensis</name>
    <dbReference type="NCBI Taxonomy" id="353224"/>
    <lineage>
        <taxon>Bacteria</taxon>
        <taxon>Bacillati</taxon>
        <taxon>Bacillota</taxon>
        <taxon>Bacilli</taxon>
        <taxon>Bacillales</taxon>
        <taxon>Bacillaceae</taxon>
        <taxon>Caldalkalibacillus</taxon>
    </lineage>
</organism>
<dbReference type="SUPFAM" id="SSF81324">
    <property type="entry name" value="Voltage-gated potassium channels"/>
    <property type="match status" value="1"/>
</dbReference>
<dbReference type="EMBL" id="JAUSUQ010000042">
    <property type="protein sequence ID" value="MDQ0341184.1"/>
    <property type="molecule type" value="Genomic_DNA"/>
</dbReference>
<keyword evidence="2" id="KW-0472">Membrane</keyword>
<sequence>MIYNFTVLALFYANVVVTFAVIYILLDITDLGPVVDHYETSTLEGKHWFDRVTTSLYFSVLTLFSVGYGDVTPFGWSRAVAIIQATFGYILPAVLVIQYMKDSEPAIVLRSKRRNPSSLTFSGQSQSRYNSWSNTNK</sequence>
<keyword evidence="4" id="KW-0407">Ion channel</keyword>
<evidence type="ECO:0000313" key="5">
    <source>
        <dbReference type="Proteomes" id="UP001232445"/>
    </source>
</evidence>
<keyword evidence="2" id="KW-1133">Transmembrane helix</keyword>
<keyword evidence="2" id="KW-0812">Transmembrane</keyword>
<dbReference type="GO" id="GO:0034220">
    <property type="term" value="P:monoatomic ion transmembrane transport"/>
    <property type="evidence" value="ECO:0007669"/>
    <property type="project" value="UniProtKB-KW"/>
</dbReference>